<name>A0A811S1H6_9POAL</name>
<dbReference type="Proteomes" id="UP000604825">
    <property type="component" value="Unassembled WGS sequence"/>
</dbReference>
<evidence type="ECO:0000313" key="3">
    <source>
        <dbReference type="Proteomes" id="UP000604825"/>
    </source>
</evidence>
<feature type="region of interest" description="Disordered" evidence="1">
    <location>
        <begin position="96"/>
        <end position="169"/>
    </location>
</feature>
<proteinExistence type="predicted"/>
<sequence length="169" mass="18460">MVGARHDATAVAAPVPDGPSLVAPSHTHGRGPRAGASRVAASGSLRRRLATPRGVLGPALEASRSTHRWRRYPWPSLAQVAAASASWRWRPDPRWRRGLRSEQSRSCRFDSKHRRSRLFGSKQRRLRPFGPEQRRLRPFDSEQAATLARLGPGSRAPPTGNSGGVGVTP</sequence>
<comment type="caution">
    <text evidence="2">The sequence shown here is derived from an EMBL/GenBank/DDBJ whole genome shotgun (WGS) entry which is preliminary data.</text>
</comment>
<organism evidence="2 3">
    <name type="scientific">Miscanthus lutarioriparius</name>
    <dbReference type="NCBI Taxonomy" id="422564"/>
    <lineage>
        <taxon>Eukaryota</taxon>
        <taxon>Viridiplantae</taxon>
        <taxon>Streptophyta</taxon>
        <taxon>Embryophyta</taxon>
        <taxon>Tracheophyta</taxon>
        <taxon>Spermatophyta</taxon>
        <taxon>Magnoliopsida</taxon>
        <taxon>Liliopsida</taxon>
        <taxon>Poales</taxon>
        <taxon>Poaceae</taxon>
        <taxon>PACMAD clade</taxon>
        <taxon>Panicoideae</taxon>
        <taxon>Andropogonodae</taxon>
        <taxon>Andropogoneae</taxon>
        <taxon>Saccharinae</taxon>
        <taxon>Miscanthus</taxon>
    </lineage>
</organism>
<keyword evidence="3" id="KW-1185">Reference proteome</keyword>
<evidence type="ECO:0000313" key="2">
    <source>
        <dbReference type="EMBL" id="CAD6336195.1"/>
    </source>
</evidence>
<reference evidence="2" key="1">
    <citation type="submission" date="2020-10" db="EMBL/GenBank/DDBJ databases">
        <authorList>
            <person name="Han B."/>
            <person name="Lu T."/>
            <person name="Zhao Q."/>
            <person name="Huang X."/>
            <person name="Zhao Y."/>
        </authorList>
    </citation>
    <scope>NUCLEOTIDE SEQUENCE</scope>
</reference>
<evidence type="ECO:0000256" key="1">
    <source>
        <dbReference type="SAM" id="MobiDB-lite"/>
    </source>
</evidence>
<feature type="compositionally biased region" description="Basic residues" evidence="1">
    <location>
        <begin position="111"/>
        <end position="127"/>
    </location>
</feature>
<accession>A0A811S1H6</accession>
<gene>
    <name evidence="2" type="ORF">NCGR_LOCUS60293</name>
</gene>
<dbReference type="EMBL" id="CAJGYO010000018">
    <property type="protein sequence ID" value="CAD6336195.1"/>
    <property type="molecule type" value="Genomic_DNA"/>
</dbReference>
<feature type="compositionally biased region" description="Low complexity" evidence="1">
    <location>
        <begin position="33"/>
        <end position="44"/>
    </location>
</feature>
<feature type="region of interest" description="Disordered" evidence="1">
    <location>
        <begin position="1"/>
        <end position="46"/>
    </location>
</feature>
<feature type="compositionally biased region" description="Basic and acidic residues" evidence="1">
    <location>
        <begin position="96"/>
        <end position="110"/>
    </location>
</feature>
<dbReference type="AlphaFoldDB" id="A0A811S1H6"/>
<protein>
    <submittedName>
        <fullName evidence="2">Uncharacterized protein</fullName>
    </submittedName>
</protein>